<dbReference type="RefSeq" id="WP_131555119.1">
    <property type="nucleotide sequence ID" value="NZ_JJMU01000001.1"/>
</dbReference>
<comment type="caution">
    <text evidence="1">The sequence shown here is derived from an EMBL/GenBank/DDBJ whole genome shotgun (WGS) entry which is preliminary data.</text>
</comment>
<gene>
    <name evidence="1" type="ORF">DI53_0007</name>
</gene>
<proteinExistence type="predicted"/>
<protein>
    <submittedName>
        <fullName evidence="1">Uncharacterized protein</fullName>
    </submittedName>
</protein>
<sequence>MMQVSLNYPFVLSAYRPFEFMVGIDYTTKNREVSSGLVPQATLHYYLIDDSSNNFLLGVGTGAGYMFDFNTNRNNQIRINPHLYFEYGTILNLRVGYDVMFPNKRGYPFLSIGLGGFHGIRHLKWM</sequence>
<reference evidence="1 2" key="2">
    <citation type="journal article" date="2015" name="PLoS ONE">
        <title>Whole-Genome Optical Mapping and Finished Genome Sequence of Sphingobacterium deserti sp. nov., a New Species Isolated from the Western Desert of China.</title>
        <authorList>
            <person name="Teng C."/>
            <person name="Zhou Z."/>
            <person name="Molnar I."/>
            <person name="Li X."/>
            <person name="Tang R."/>
            <person name="Chen M."/>
            <person name="Wang L."/>
            <person name="Su S."/>
            <person name="Zhang W."/>
            <person name="Lin M."/>
        </authorList>
    </citation>
    <scope>NUCLEOTIDE SEQUENCE [LARGE SCALE GENOMIC DNA]</scope>
    <source>
        <strain evidence="2">ACCC05744</strain>
    </source>
</reference>
<name>A0A0B8TBC4_9SPHI</name>
<reference evidence="2" key="1">
    <citation type="submission" date="2014-04" db="EMBL/GenBank/DDBJ databases">
        <title>Whole-Genome optical mapping and complete genome sequence of Sphingobacterium deserti sp. nov., a new spaces isolated from desert in the west of China.</title>
        <authorList>
            <person name="Teng C."/>
            <person name="Zhou Z."/>
            <person name="Li X."/>
            <person name="Chen M."/>
            <person name="Lin M."/>
            <person name="Wang L."/>
            <person name="Su S."/>
            <person name="Zhang C."/>
            <person name="Zhang W."/>
        </authorList>
    </citation>
    <scope>NUCLEOTIDE SEQUENCE [LARGE SCALE GENOMIC DNA]</scope>
    <source>
        <strain evidence="2">ACCC05744</strain>
    </source>
</reference>
<keyword evidence="2" id="KW-1185">Reference proteome</keyword>
<evidence type="ECO:0000313" key="1">
    <source>
        <dbReference type="EMBL" id="KGE16174.1"/>
    </source>
</evidence>
<dbReference type="AlphaFoldDB" id="A0A0B8TBC4"/>
<evidence type="ECO:0000313" key="2">
    <source>
        <dbReference type="Proteomes" id="UP000031802"/>
    </source>
</evidence>
<dbReference type="PATRIC" id="fig|1229276.3.peg.8"/>
<accession>A0A0B8TBC4</accession>
<dbReference type="Proteomes" id="UP000031802">
    <property type="component" value="Unassembled WGS sequence"/>
</dbReference>
<dbReference type="EMBL" id="JJMU01000001">
    <property type="protein sequence ID" value="KGE16174.1"/>
    <property type="molecule type" value="Genomic_DNA"/>
</dbReference>
<dbReference type="OrthoDB" id="1351700at2"/>
<organism evidence="1 2">
    <name type="scientific">Sphingobacterium deserti</name>
    <dbReference type="NCBI Taxonomy" id="1229276"/>
    <lineage>
        <taxon>Bacteria</taxon>
        <taxon>Pseudomonadati</taxon>
        <taxon>Bacteroidota</taxon>
        <taxon>Sphingobacteriia</taxon>
        <taxon>Sphingobacteriales</taxon>
        <taxon>Sphingobacteriaceae</taxon>
        <taxon>Sphingobacterium</taxon>
    </lineage>
</organism>